<feature type="transmembrane region" description="Helical" evidence="1">
    <location>
        <begin position="12"/>
        <end position="29"/>
    </location>
</feature>
<keyword evidence="1" id="KW-0812">Transmembrane</keyword>
<keyword evidence="1" id="KW-1133">Transmembrane helix</keyword>
<gene>
    <name evidence="2" type="ORF">N0D28_04550</name>
</gene>
<sequence>MFGRRVPVKYVLLFSVLLALVCAAIAVYFAQGHNWIAAAILGVLAVWFAVDAVRAWSWKKK</sequence>
<dbReference type="Proteomes" id="UP001060261">
    <property type="component" value="Chromosome"/>
</dbReference>
<evidence type="ECO:0000313" key="2">
    <source>
        <dbReference type="EMBL" id="UWX64936.1"/>
    </source>
</evidence>
<evidence type="ECO:0000313" key="3">
    <source>
        <dbReference type="Proteomes" id="UP001060261"/>
    </source>
</evidence>
<keyword evidence="1" id="KW-0472">Membrane</keyword>
<organism evidence="2 3">
    <name type="scientific">Deinococcus rubellus</name>
    <dbReference type="NCBI Taxonomy" id="1889240"/>
    <lineage>
        <taxon>Bacteria</taxon>
        <taxon>Thermotogati</taxon>
        <taxon>Deinococcota</taxon>
        <taxon>Deinococci</taxon>
        <taxon>Deinococcales</taxon>
        <taxon>Deinococcaceae</taxon>
        <taxon>Deinococcus</taxon>
    </lineage>
</organism>
<accession>A0ABY5YJR6</accession>
<feature type="transmembrane region" description="Helical" evidence="1">
    <location>
        <begin position="35"/>
        <end position="56"/>
    </location>
</feature>
<dbReference type="RefSeq" id="WP_260561194.1">
    <property type="nucleotide sequence ID" value="NZ_BAABEC010000069.1"/>
</dbReference>
<proteinExistence type="predicted"/>
<keyword evidence="3" id="KW-1185">Reference proteome</keyword>
<evidence type="ECO:0000256" key="1">
    <source>
        <dbReference type="SAM" id="Phobius"/>
    </source>
</evidence>
<dbReference type="EMBL" id="CP104213">
    <property type="protein sequence ID" value="UWX64936.1"/>
    <property type="molecule type" value="Genomic_DNA"/>
</dbReference>
<name>A0ABY5YJR6_9DEIO</name>
<protein>
    <submittedName>
        <fullName evidence="2">Uncharacterized protein</fullName>
    </submittedName>
</protein>
<reference evidence="2" key="1">
    <citation type="submission" date="2022-09" db="EMBL/GenBank/DDBJ databases">
        <title>genome sequence of Deinococcus rubellus.</title>
        <authorList>
            <person name="Srinivasan S."/>
        </authorList>
    </citation>
    <scope>NUCLEOTIDE SEQUENCE</scope>
    <source>
        <strain evidence="2">Ant6</strain>
    </source>
</reference>